<dbReference type="PROSITE" id="PS50157">
    <property type="entry name" value="ZINC_FINGER_C2H2_2"/>
    <property type="match status" value="1"/>
</dbReference>
<proteinExistence type="predicted"/>
<dbReference type="GO" id="GO:0008270">
    <property type="term" value="F:zinc ion binding"/>
    <property type="evidence" value="ECO:0007669"/>
    <property type="project" value="UniProtKB-KW"/>
</dbReference>
<accession>X6LC10</accession>
<dbReference type="OrthoDB" id="8918594at2759"/>
<gene>
    <name evidence="8" type="ORF">RFI_38627</name>
</gene>
<dbReference type="PROSITE" id="PS00028">
    <property type="entry name" value="ZINC_FINGER_C2H2_1"/>
    <property type="match status" value="2"/>
</dbReference>
<evidence type="ECO:0000313" key="8">
    <source>
        <dbReference type="EMBL" id="ETN98860.1"/>
    </source>
</evidence>
<evidence type="ECO:0000256" key="2">
    <source>
        <dbReference type="ARBA" id="ARBA00022737"/>
    </source>
</evidence>
<name>X6LC10_RETFI</name>
<evidence type="ECO:0000256" key="1">
    <source>
        <dbReference type="ARBA" id="ARBA00022723"/>
    </source>
</evidence>
<dbReference type="SMART" id="SM00355">
    <property type="entry name" value="ZnF_C2H2"/>
    <property type="match status" value="3"/>
</dbReference>
<keyword evidence="4" id="KW-0862">Zinc</keyword>
<evidence type="ECO:0000259" key="7">
    <source>
        <dbReference type="PROSITE" id="PS50157"/>
    </source>
</evidence>
<keyword evidence="2" id="KW-0677">Repeat</keyword>
<dbReference type="EMBL" id="ASPP01045600">
    <property type="protein sequence ID" value="ETN98860.1"/>
    <property type="molecule type" value="Genomic_DNA"/>
</dbReference>
<dbReference type="Pfam" id="PF00096">
    <property type="entry name" value="zf-C2H2"/>
    <property type="match status" value="1"/>
</dbReference>
<protein>
    <submittedName>
        <fullName evidence="8">Zinc finger protein</fullName>
    </submittedName>
</protein>
<evidence type="ECO:0000256" key="3">
    <source>
        <dbReference type="ARBA" id="ARBA00022771"/>
    </source>
</evidence>
<feature type="compositionally biased region" description="Basic residues" evidence="6">
    <location>
        <begin position="42"/>
        <end position="62"/>
    </location>
</feature>
<feature type="region of interest" description="Disordered" evidence="6">
    <location>
        <begin position="42"/>
        <end position="64"/>
    </location>
</feature>
<dbReference type="GO" id="GO:0000981">
    <property type="term" value="F:DNA-binding transcription factor activity, RNA polymerase II-specific"/>
    <property type="evidence" value="ECO:0007669"/>
    <property type="project" value="TreeGrafter"/>
</dbReference>
<dbReference type="Gene3D" id="3.30.160.60">
    <property type="entry name" value="Classic Zinc Finger"/>
    <property type="match status" value="2"/>
</dbReference>
<evidence type="ECO:0000256" key="4">
    <source>
        <dbReference type="ARBA" id="ARBA00022833"/>
    </source>
</evidence>
<evidence type="ECO:0000256" key="5">
    <source>
        <dbReference type="PROSITE-ProRule" id="PRU00042"/>
    </source>
</evidence>
<dbReference type="PANTHER" id="PTHR24379:SF127">
    <property type="entry name" value="BLOODY FINGERS-RELATED"/>
    <property type="match status" value="1"/>
</dbReference>
<evidence type="ECO:0000313" key="9">
    <source>
        <dbReference type="Proteomes" id="UP000023152"/>
    </source>
</evidence>
<dbReference type="AlphaFoldDB" id="X6LC10"/>
<organism evidence="8 9">
    <name type="scientific">Reticulomyxa filosa</name>
    <dbReference type="NCBI Taxonomy" id="46433"/>
    <lineage>
        <taxon>Eukaryota</taxon>
        <taxon>Sar</taxon>
        <taxon>Rhizaria</taxon>
        <taxon>Retaria</taxon>
        <taxon>Foraminifera</taxon>
        <taxon>Monothalamids</taxon>
        <taxon>Reticulomyxidae</taxon>
        <taxon>Reticulomyxa</taxon>
    </lineage>
</organism>
<reference evidence="8 9" key="1">
    <citation type="journal article" date="2013" name="Curr. Biol.">
        <title>The Genome of the Foraminiferan Reticulomyxa filosa.</title>
        <authorList>
            <person name="Glockner G."/>
            <person name="Hulsmann N."/>
            <person name="Schleicher M."/>
            <person name="Noegel A.A."/>
            <person name="Eichinger L."/>
            <person name="Gallinger C."/>
            <person name="Pawlowski J."/>
            <person name="Sierra R."/>
            <person name="Euteneuer U."/>
            <person name="Pillet L."/>
            <person name="Moustafa A."/>
            <person name="Platzer M."/>
            <person name="Groth M."/>
            <person name="Szafranski K."/>
            <person name="Schliwa M."/>
        </authorList>
    </citation>
    <scope>NUCLEOTIDE SEQUENCE [LARGE SCALE GENOMIC DNA]</scope>
</reference>
<dbReference type="PANTHER" id="PTHR24379">
    <property type="entry name" value="KRAB AND ZINC FINGER DOMAIN-CONTAINING"/>
    <property type="match status" value="1"/>
</dbReference>
<dbReference type="Proteomes" id="UP000023152">
    <property type="component" value="Unassembled WGS sequence"/>
</dbReference>
<keyword evidence="9" id="KW-1185">Reference proteome</keyword>
<keyword evidence="1" id="KW-0479">Metal-binding</keyword>
<comment type="caution">
    <text evidence="8">The sequence shown here is derived from an EMBL/GenBank/DDBJ whole genome shotgun (WGS) entry which is preliminary data.</text>
</comment>
<feature type="domain" description="C2H2-type" evidence="7">
    <location>
        <begin position="69"/>
        <end position="92"/>
    </location>
</feature>
<evidence type="ECO:0000256" key="6">
    <source>
        <dbReference type="SAM" id="MobiDB-lite"/>
    </source>
</evidence>
<dbReference type="GO" id="GO:0000977">
    <property type="term" value="F:RNA polymerase II transcription regulatory region sequence-specific DNA binding"/>
    <property type="evidence" value="ECO:0007669"/>
    <property type="project" value="TreeGrafter"/>
</dbReference>
<dbReference type="InterPro" id="IPR013087">
    <property type="entry name" value="Znf_C2H2_type"/>
</dbReference>
<dbReference type="GO" id="GO:0005634">
    <property type="term" value="C:nucleus"/>
    <property type="evidence" value="ECO:0007669"/>
    <property type="project" value="TreeGrafter"/>
</dbReference>
<sequence>MVAQTKKETRKHQRACFQKIYRCVKCFILALTKKEIHTHSVKWHGLKNKPKSAKKKKKKETKKKTPSEYRCDECGKMLKKKGLLTKHVIGVHKKPFICPYETCRALDKRFGEKRRLRTHIQRFHLKVREVCEFCKKYYYDEKSLQKHINDVHLKMRQYVCIVCRKCFTRFVPFFTLNFFSEINVFNWMCTNRKEFLRNHLEEHE</sequence>
<keyword evidence="3 5" id="KW-0863">Zinc-finger</keyword>